<gene>
    <name evidence="10" type="ORF">BGI32_03045</name>
</gene>
<keyword evidence="7" id="KW-0503">Monooxygenase</keyword>
<dbReference type="PANTHER" id="PTHR43876:SF7">
    <property type="entry name" value="UBIQUINONE BIOSYNTHESIS MONOOXYGENASE COQ6, MITOCHONDRIAL"/>
    <property type="match status" value="1"/>
</dbReference>
<comment type="cofactor">
    <cofactor evidence="1">
        <name>FAD</name>
        <dbReference type="ChEBI" id="CHEBI:57692"/>
    </cofactor>
</comment>
<evidence type="ECO:0000256" key="5">
    <source>
        <dbReference type="ARBA" id="ARBA00022827"/>
    </source>
</evidence>
<evidence type="ECO:0000256" key="1">
    <source>
        <dbReference type="ARBA" id="ARBA00001974"/>
    </source>
</evidence>
<dbReference type="Pfam" id="PF01494">
    <property type="entry name" value="FAD_binding_3"/>
    <property type="match status" value="1"/>
</dbReference>
<evidence type="ECO:0000256" key="4">
    <source>
        <dbReference type="ARBA" id="ARBA00022630"/>
    </source>
</evidence>
<dbReference type="InterPro" id="IPR010971">
    <property type="entry name" value="UbiH/COQ6"/>
</dbReference>
<dbReference type="RefSeq" id="WP_100113252.1">
    <property type="nucleotide sequence ID" value="NZ_MDVB01000028.1"/>
</dbReference>
<reference evidence="10 11" key="1">
    <citation type="journal article" date="2017" name="MBio">
        <title>Type VI secretion-mediated competition in the bee gut microbiome.</title>
        <authorList>
            <person name="Steele M.I."/>
            <person name="Kwong W.K."/>
            <person name="Powell J.E."/>
            <person name="Whiteley M."/>
            <person name="Moran N.A."/>
        </authorList>
    </citation>
    <scope>NUCLEOTIDE SEQUENCE [LARGE SCALE GENOMIC DNA]</scope>
    <source>
        <strain evidence="10 11">App2-2</strain>
    </source>
</reference>
<dbReference type="GO" id="GO:0016705">
    <property type="term" value="F:oxidoreductase activity, acting on paired donors, with incorporation or reduction of molecular oxygen"/>
    <property type="evidence" value="ECO:0007669"/>
    <property type="project" value="InterPro"/>
</dbReference>
<dbReference type="GO" id="GO:0006744">
    <property type="term" value="P:ubiquinone biosynthetic process"/>
    <property type="evidence" value="ECO:0007669"/>
    <property type="project" value="UniProtKB-UniPathway"/>
</dbReference>
<keyword evidence="8" id="KW-1133">Transmembrane helix</keyword>
<dbReference type="GO" id="GO:0004497">
    <property type="term" value="F:monooxygenase activity"/>
    <property type="evidence" value="ECO:0007669"/>
    <property type="project" value="UniProtKB-KW"/>
</dbReference>
<dbReference type="AlphaFoldDB" id="A0A2N9WVH2"/>
<accession>A0A2N9WVH2</accession>
<dbReference type="NCBIfam" id="TIGR01988">
    <property type="entry name" value="Ubi-OHases"/>
    <property type="match status" value="1"/>
</dbReference>
<dbReference type="InterPro" id="IPR036188">
    <property type="entry name" value="FAD/NAD-bd_sf"/>
</dbReference>
<evidence type="ECO:0000256" key="3">
    <source>
        <dbReference type="ARBA" id="ARBA00005349"/>
    </source>
</evidence>
<dbReference type="InterPro" id="IPR051205">
    <property type="entry name" value="UbiH/COQ6_monooxygenase"/>
</dbReference>
<keyword evidence="6" id="KW-0560">Oxidoreductase</keyword>
<dbReference type="Proteomes" id="UP000231293">
    <property type="component" value="Unassembled WGS sequence"/>
</dbReference>
<dbReference type="SUPFAM" id="SSF51905">
    <property type="entry name" value="FAD/NAD(P)-binding domain"/>
    <property type="match status" value="1"/>
</dbReference>
<evidence type="ECO:0000259" key="9">
    <source>
        <dbReference type="Pfam" id="PF01494"/>
    </source>
</evidence>
<feature type="transmembrane region" description="Helical" evidence="8">
    <location>
        <begin position="6"/>
        <end position="25"/>
    </location>
</feature>
<evidence type="ECO:0000313" key="10">
    <source>
        <dbReference type="EMBL" id="PIT17292.1"/>
    </source>
</evidence>
<dbReference type="UniPathway" id="UPA00232"/>
<evidence type="ECO:0000256" key="2">
    <source>
        <dbReference type="ARBA" id="ARBA00004749"/>
    </source>
</evidence>
<evidence type="ECO:0000256" key="8">
    <source>
        <dbReference type="SAM" id="Phobius"/>
    </source>
</evidence>
<comment type="similarity">
    <text evidence="3">Belongs to the UbiH/COQ6 family.</text>
</comment>
<evidence type="ECO:0000256" key="7">
    <source>
        <dbReference type="ARBA" id="ARBA00023033"/>
    </source>
</evidence>
<comment type="caution">
    <text evidence="10">The sequence shown here is derived from an EMBL/GenBank/DDBJ whole genome shotgun (WGS) entry which is preliminary data.</text>
</comment>
<protein>
    <submittedName>
        <fullName evidence="10">2-polyprenyl-6-methoxyphenol hydroxylase</fullName>
    </submittedName>
</protein>
<comment type="pathway">
    <text evidence="2">Cofactor biosynthesis; ubiquinone biosynthesis.</text>
</comment>
<dbReference type="GO" id="GO:0071949">
    <property type="term" value="F:FAD binding"/>
    <property type="evidence" value="ECO:0007669"/>
    <property type="project" value="InterPro"/>
</dbReference>
<keyword evidence="5" id="KW-0274">FAD</keyword>
<dbReference type="EMBL" id="MDVB01000028">
    <property type="protein sequence ID" value="PIT17292.1"/>
    <property type="molecule type" value="Genomic_DNA"/>
</dbReference>
<dbReference type="PANTHER" id="PTHR43876">
    <property type="entry name" value="UBIQUINONE BIOSYNTHESIS MONOOXYGENASE COQ6, MITOCHONDRIAL"/>
    <property type="match status" value="1"/>
</dbReference>
<keyword evidence="8" id="KW-0812">Transmembrane</keyword>
<feature type="domain" description="FAD-binding" evidence="9">
    <location>
        <begin position="9"/>
        <end position="342"/>
    </location>
</feature>
<sequence>MQPLSHYPFIIIGAGPVGMLAALMLQQQGKHVLLLEARAANSHLTDQRTLALSYHSIQAFRRAGVDLPDETFTFIQQVHVSRQQHFGRVLLTAQDINLPYLGATIDYARLLHACEKALQKYHVPVQWQTTVEQVQSTAHWASVQCIYQQQQHILTAQWLILAEGGNLAASLPDIRVRSHDYRQQALVNTLKFESGNQAIAYERFTRNGPFALLPYGNDFRLVWTCTPEEAQQRRQQDVHEFNQQLQAVMGSRLGQLCQMGMPATFPLKLRQLNQVYSQRVICIGNAAQTMHPVAAQGLNLGVRDAETLSEILGNAGSAELDNTALARKYAQARAYDARAVVGFTHILVQLFDHAHSGLKYGQSLAMGILGAIPALRHQFTRQLVFGLNQHSSYLVK</sequence>
<evidence type="ECO:0000256" key="6">
    <source>
        <dbReference type="ARBA" id="ARBA00023002"/>
    </source>
</evidence>
<dbReference type="PRINTS" id="PR00420">
    <property type="entry name" value="RNGMNOXGNASE"/>
</dbReference>
<name>A0A2N9WVH2_9NEIS</name>
<organism evidence="10 11">
    <name type="scientific">Snodgrassella alvi</name>
    <dbReference type="NCBI Taxonomy" id="1196083"/>
    <lineage>
        <taxon>Bacteria</taxon>
        <taxon>Pseudomonadati</taxon>
        <taxon>Pseudomonadota</taxon>
        <taxon>Betaproteobacteria</taxon>
        <taxon>Neisseriales</taxon>
        <taxon>Neisseriaceae</taxon>
        <taxon>Snodgrassella</taxon>
    </lineage>
</organism>
<dbReference type="Gene3D" id="3.50.50.60">
    <property type="entry name" value="FAD/NAD(P)-binding domain"/>
    <property type="match status" value="2"/>
</dbReference>
<proteinExistence type="inferred from homology"/>
<dbReference type="InterPro" id="IPR002938">
    <property type="entry name" value="FAD-bd"/>
</dbReference>
<keyword evidence="8" id="KW-0472">Membrane</keyword>
<evidence type="ECO:0000313" key="11">
    <source>
        <dbReference type="Proteomes" id="UP000231293"/>
    </source>
</evidence>
<keyword evidence="4" id="KW-0285">Flavoprotein</keyword>